<protein>
    <submittedName>
        <fullName evidence="1">Uncharacterized protein</fullName>
    </submittedName>
</protein>
<keyword evidence="2" id="KW-1185">Reference proteome</keyword>
<comment type="caution">
    <text evidence="1">The sequence shown here is derived from an EMBL/GenBank/DDBJ whole genome shotgun (WGS) entry which is preliminary data.</text>
</comment>
<dbReference type="EMBL" id="PECC01000030">
    <property type="protein sequence ID" value="TDZ47584.1"/>
    <property type="molecule type" value="Genomic_DNA"/>
</dbReference>
<gene>
    <name evidence="1" type="ORF">CCUG63697_04639</name>
</gene>
<evidence type="ECO:0000313" key="1">
    <source>
        <dbReference type="EMBL" id="TDZ47584.1"/>
    </source>
</evidence>
<sequence>MIPVAVMAPLPLAVIGMAFMMARMLIALVCGRVVLGMPGCAELVSLMVPGMVGCGVHPPNIYP</sequence>
<organism evidence="1 2">
    <name type="scientific">Mycobacteroides franklinii</name>
    <dbReference type="NCBI Taxonomy" id="948102"/>
    <lineage>
        <taxon>Bacteria</taxon>
        <taxon>Bacillati</taxon>
        <taxon>Actinomycetota</taxon>
        <taxon>Actinomycetes</taxon>
        <taxon>Mycobacteriales</taxon>
        <taxon>Mycobacteriaceae</taxon>
        <taxon>Mycobacteroides</taxon>
    </lineage>
</organism>
<proteinExistence type="predicted"/>
<dbReference type="AlphaFoldDB" id="A0A4R8QVP7"/>
<name>A0A4R8QVP7_9MYCO</name>
<evidence type="ECO:0000313" key="2">
    <source>
        <dbReference type="Proteomes" id="UP000295165"/>
    </source>
</evidence>
<accession>A0A4R8QVP7</accession>
<dbReference type="Proteomes" id="UP000295165">
    <property type="component" value="Unassembled WGS sequence"/>
</dbReference>
<reference evidence="1 2" key="1">
    <citation type="journal article" date="2019" name="Sci. Rep.">
        <title>Extended insight into the Mycobacterium chelonae-abscessus complex through whole genome sequencing of Mycobacterium salmoniphilum outbreak and Mycobacterium salmoniphilum-like strains.</title>
        <authorList>
            <person name="Behra P.R.K."/>
            <person name="Das S."/>
            <person name="Pettersson B.M.F."/>
            <person name="Shirreff L."/>
            <person name="DuCote T."/>
            <person name="Jacobsson K.G."/>
            <person name="Ennis D.G."/>
            <person name="Kirsebom L.A."/>
        </authorList>
    </citation>
    <scope>NUCLEOTIDE SEQUENCE [LARGE SCALE GENOMIC DNA]</scope>
    <source>
        <strain evidence="1 2">CCUG 63697</strain>
    </source>
</reference>